<comment type="caution">
    <text evidence="4">The sequence shown here is derived from an EMBL/GenBank/DDBJ whole genome shotgun (WGS) entry which is preliminary data.</text>
</comment>
<gene>
    <name evidence="4" type="ORF">F0L46_25275</name>
</gene>
<proteinExistence type="predicted"/>
<feature type="non-terminal residue" evidence="4">
    <location>
        <position position="1"/>
    </location>
</feature>
<feature type="non-terminal residue" evidence="4">
    <location>
        <position position="68"/>
    </location>
</feature>
<dbReference type="EMBL" id="VUOA01000078">
    <property type="protein sequence ID" value="KAA2231445.1"/>
    <property type="molecule type" value="Genomic_DNA"/>
</dbReference>
<organism evidence="4 5">
    <name type="scientific">Salinarimonas soli</name>
    <dbReference type="NCBI Taxonomy" id="1638099"/>
    <lineage>
        <taxon>Bacteria</taxon>
        <taxon>Pseudomonadati</taxon>
        <taxon>Pseudomonadota</taxon>
        <taxon>Alphaproteobacteria</taxon>
        <taxon>Hyphomicrobiales</taxon>
        <taxon>Salinarimonadaceae</taxon>
        <taxon>Salinarimonas</taxon>
    </lineage>
</organism>
<keyword evidence="1 4" id="KW-0328">Glycosyltransferase</keyword>
<name>A0A5B2UZI3_9HYPH</name>
<evidence type="ECO:0000256" key="1">
    <source>
        <dbReference type="ARBA" id="ARBA00022676"/>
    </source>
</evidence>
<dbReference type="PANTHER" id="PTHR42679:SF2">
    <property type="entry name" value="S-METHYL-5'-THIOADENOSINE PHOSPHORYLASE"/>
    <property type="match status" value="1"/>
</dbReference>
<dbReference type="Gene3D" id="3.40.50.1580">
    <property type="entry name" value="Nucleoside phosphorylase domain"/>
    <property type="match status" value="1"/>
</dbReference>
<reference evidence="4 5" key="1">
    <citation type="submission" date="2019-09" db="EMBL/GenBank/DDBJ databases">
        <title>Salinarimonas rosea gen. nov., sp. nov., a new member of the a-2 subgroup of the Proteobacteria.</title>
        <authorList>
            <person name="Liu J."/>
        </authorList>
    </citation>
    <scope>NUCLEOTIDE SEQUENCE [LARGE SCALE GENOMIC DNA]</scope>
    <source>
        <strain evidence="4 5">BN140002</strain>
    </source>
</reference>
<dbReference type="Pfam" id="PF01048">
    <property type="entry name" value="PNP_UDP_1"/>
    <property type="match status" value="1"/>
</dbReference>
<protein>
    <submittedName>
        <fullName evidence="4">S-methyl-5'-thioadenosine phosphorylase</fullName>
        <ecNumber evidence="4">2.4.2.28</ecNumber>
    </submittedName>
</protein>
<dbReference type="Proteomes" id="UP000323142">
    <property type="component" value="Unassembled WGS sequence"/>
</dbReference>
<dbReference type="InterPro" id="IPR010044">
    <property type="entry name" value="MTAP"/>
</dbReference>
<evidence type="ECO:0000313" key="5">
    <source>
        <dbReference type="Proteomes" id="UP000323142"/>
    </source>
</evidence>
<dbReference type="EC" id="2.4.2.28" evidence="4"/>
<dbReference type="GO" id="GO:0017061">
    <property type="term" value="F:S-methyl-5-thioadenosine phosphorylase activity"/>
    <property type="evidence" value="ECO:0007669"/>
    <property type="project" value="UniProtKB-EC"/>
</dbReference>
<reference evidence="4 5" key="2">
    <citation type="submission" date="2019-09" db="EMBL/GenBank/DDBJ databases">
        <authorList>
            <person name="Jin C."/>
        </authorList>
    </citation>
    <scope>NUCLEOTIDE SEQUENCE [LARGE SCALE GENOMIC DNA]</scope>
    <source>
        <strain evidence="4 5">BN140002</strain>
    </source>
</reference>
<dbReference type="GO" id="GO:0019509">
    <property type="term" value="P:L-methionine salvage from methylthioadenosine"/>
    <property type="evidence" value="ECO:0007669"/>
    <property type="project" value="TreeGrafter"/>
</dbReference>
<keyword evidence="2 4" id="KW-0808">Transferase</keyword>
<sequence length="68" mass="7102">FFGRGCVAHVSMAHPIGPRLQERPAQAAAAEGIAVSRGGTYVCMEGPQFSSLAESLTYKGLGYTVIGM</sequence>
<dbReference type="InterPro" id="IPR035994">
    <property type="entry name" value="Nucleoside_phosphorylase_sf"/>
</dbReference>
<evidence type="ECO:0000259" key="3">
    <source>
        <dbReference type="Pfam" id="PF01048"/>
    </source>
</evidence>
<keyword evidence="5" id="KW-1185">Reference proteome</keyword>
<evidence type="ECO:0000256" key="2">
    <source>
        <dbReference type="ARBA" id="ARBA00022679"/>
    </source>
</evidence>
<feature type="domain" description="Nucleoside phosphorylase" evidence="3">
    <location>
        <begin position="7"/>
        <end position="68"/>
    </location>
</feature>
<dbReference type="InterPro" id="IPR000845">
    <property type="entry name" value="Nucleoside_phosphorylase_d"/>
</dbReference>
<dbReference type="GO" id="GO:0005829">
    <property type="term" value="C:cytosol"/>
    <property type="evidence" value="ECO:0007669"/>
    <property type="project" value="TreeGrafter"/>
</dbReference>
<dbReference type="GO" id="GO:0009116">
    <property type="term" value="P:nucleoside metabolic process"/>
    <property type="evidence" value="ECO:0007669"/>
    <property type="project" value="InterPro"/>
</dbReference>
<evidence type="ECO:0000313" key="4">
    <source>
        <dbReference type="EMBL" id="KAA2231445.1"/>
    </source>
</evidence>
<dbReference type="SUPFAM" id="SSF53167">
    <property type="entry name" value="Purine and uridine phosphorylases"/>
    <property type="match status" value="1"/>
</dbReference>
<dbReference type="AlphaFoldDB" id="A0A5B2UZI3"/>
<accession>A0A5B2UZI3</accession>
<dbReference type="PANTHER" id="PTHR42679">
    <property type="entry name" value="S-METHYL-5'-THIOADENOSINE PHOSPHORYLASE"/>
    <property type="match status" value="1"/>
</dbReference>